<dbReference type="EMBL" id="LIAE01008889">
    <property type="protein sequence ID" value="PAV71929.1"/>
    <property type="molecule type" value="Genomic_DNA"/>
</dbReference>
<sequence>MKMLMRVTLASGAALVYLMLVFALTVALCFFDELLEETEIAFGFLQMNVAILATVLCVVSWLTVDSLRDELLYTLGRVLPWTPKFCSNRRSKLPEWKNHKSLEFNAYFDNLKNHWDNHLEQVGERQPSFKNKPQISIKFEVKQEKMAIIE</sequence>
<evidence type="ECO:0000256" key="1">
    <source>
        <dbReference type="SAM" id="Phobius"/>
    </source>
</evidence>
<protein>
    <submittedName>
        <fullName evidence="2">Uncharacterized protein</fullName>
    </submittedName>
</protein>
<proteinExistence type="predicted"/>
<keyword evidence="1" id="KW-0472">Membrane</keyword>
<dbReference type="OrthoDB" id="6076970at2759"/>
<keyword evidence="1" id="KW-0812">Transmembrane</keyword>
<keyword evidence="3" id="KW-1185">Reference proteome</keyword>
<comment type="caution">
    <text evidence="2">The sequence shown here is derived from an EMBL/GenBank/DDBJ whole genome shotgun (WGS) entry which is preliminary data.</text>
</comment>
<reference evidence="2 3" key="1">
    <citation type="journal article" date="2017" name="Curr. Biol.">
        <title>Genome architecture and evolution of a unichromosomal asexual nematode.</title>
        <authorList>
            <person name="Fradin H."/>
            <person name="Zegar C."/>
            <person name="Gutwein M."/>
            <person name="Lucas J."/>
            <person name="Kovtun M."/>
            <person name="Corcoran D."/>
            <person name="Baugh L.R."/>
            <person name="Kiontke K."/>
            <person name="Gunsalus K."/>
            <person name="Fitch D.H."/>
            <person name="Piano F."/>
        </authorList>
    </citation>
    <scope>NUCLEOTIDE SEQUENCE [LARGE SCALE GENOMIC DNA]</scope>
    <source>
        <strain evidence="2">PF1309</strain>
    </source>
</reference>
<accession>A0A2A2KDP0</accession>
<keyword evidence="1" id="KW-1133">Transmembrane helix</keyword>
<gene>
    <name evidence="2" type="ORF">WR25_21505</name>
</gene>
<organism evidence="2 3">
    <name type="scientific">Diploscapter pachys</name>
    <dbReference type="NCBI Taxonomy" id="2018661"/>
    <lineage>
        <taxon>Eukaryota</taxon>
        <taxon>Metazoa</taxon>
        <taxon>Ecdysozoa</taxon>
        <taxon>Nematoda</taxon>
        <taxon>Chromadorea</taxon>
        <taxon>Rhabditida</taxon>
        <taxon>Rhabditina</taxon>
        <taxon>Rhabditomorpha</taxon>
        <taxon>Rhabditoidea</taxon>
        <taxon>Rhabditidae</taxon>
        <taxon>Diploscapter</taxon>
    </lineage>
</organism>
<evidence type="ECO:0000313" key="3">
    <source>
        <dbReference type="Proteomes" id="UP000218231"/>
    </source>
</evidence>
<dbReference type="Proteomes" id="UP000218231">
    <property type="component" value="Unassembled WGS sequence"/>
</dbReference>
<feature type="transmembrane region" description="Helical" evidence="1">
    <location>
        <begin position="43"/>
        <end position="64"/>
    </location>
</feature>
<name>A0A2A2KDP0_9BILA</name>
<dbReference type="AlphaFoldDB" id="A0A2A2KDP0"/>
<evidence type="ECO:0000313" key="2">
    <source>
        <dbReference type="EMBL" id="PAV71929.1"/>
    </source>
</evidence>